<proteinExistence type="predicted"/>
<dbReference type="PANTHER" id="PTHR12110:SF41">
    <property type="entry name" value="INOSOSE DEHYDRATASE"/>
    <property type="match status" value="1"/>
</dbReference>
<dbReference type="SUPFAM" id="SSF51658">
    <property type="entry name" value="Xylose isomerase-like"/>
    <property type="match status" value="1"/>
</dbReference>
<dbReference type="Pfam" id="PF01261">
    <property type="entry name" value="AP_endonuc_2"/>
    <property type="match status" value="1"/>
</dbReference>
<feature type="domain" description="Xylose isomerase-like TIM barrel" evidence="1">
    <location>
        <begin position="43"/>
        <end position="281"/>
    </location>
</feature>
<dbReference type="InterPro" id="IPR013022">
    <property type="entry name" value="Xyl_isomerase-like_TIM-brl"/>
</dbReference>
<name>A0ABU2NEI3_9PSEU</name>
<organism evidence="2 3">
    <name type="scientific">Pseudonocardia charpentierae</name>
    <dbReference type="NCBI Taxonomy" id="3075545"/>
    <lineage>
        <taxon>Bacteria</taxon>
        <taxon>Bacillati</taxon>
        <taxon>Actinomycetota</taxon>
        <taxon>Actinomycetes</taxon>
        <taxon>Pseudonocardiales</taxon>
        <taxon>Pseudonocardiaceae</taxon>
        <taxon>Pseudonocardia</taxon>
    </lineage>
</organism>
<dbReference type="RefSeq" id="WP_311558336.1">
    <property type="nucleotide sequence ID" value="NZ_JAVREJ010000015.1"/>
</dbReference>
<gene>
    <name evidence="2" type="ORF">RM445_20210</name>
</gene>
<evidence type="ECO:0000259" key="1">
    <source>
        <dbReference type="Pfam" id="PF01261"/>
    </source>
</evidence>
<reference evidence="3" key="1">
    <citation type="submission" date="2023-07" db="EMBL/GenBank/DDBJ databases">
        <title>30 novel species of actinomycetes from the DSMZ collection.</title>
        <authorList>
            <person name="Nouioui I."/>
        </authorList>
    </citation>
    <scope>NUCLEOTIDE SEQUENCE [LARGE SCALE GENOMIC DNA]</scope>
    <source>
        <strain evidence="3">DSM 45834</strain>
    </source>
</reference>
<accession>A0ABU2NEI3</accession>
<dbReference type="Gene3D" id="3.20.20.150">
    <property type="entry name" value="Divalent-metal-dependent TIM barrel enzymes"/>
    <property type="match status" value="1"/>
</dbReference>
<evidence type="ECO:0000313" key="3">
    <source>
        <dbReference type="Proteomes" id="UP001183202"/>
    </source>
</evidence>
<evidence type="ECO:0000313" key="2">
    <source>
        <dbReference type="EMBL" id="MDT0351853.1"/>
    </source>
</evidence>
<dbReference type="Proteomes" id="UP001183202">
    <property type="component" value="Unassembled WGS sequence"/>
</dbReference>
<dbReference type="InterPro" id="IPR036237">
    <property type="entry name" value="Xyl_isomerase-like_sf"/>
</dbReference>
<dbReference type="InterPro" id="IPR050312">
    <property type="entry name" value="IolE/XylAMocC-like"/>
</dbReference>
<comment type="caution">
    <text evidence="2">The sequence shown here is derived from an EMBL/GenBank/DDBJ whole genome shotgun (WGS) entry which is preliminary data.</text>
</comment>
<protein>
    <submittedName>
        <fullName evidence="2">TIM barrel protein</fullName>
    </submittedName>
</protein>
<dbReference type="PANTHER" id="PTHR12110">
    <property type="entry name" value="HYDROXYPYRUVATE ISOMERASE"/>
    <property type="match status" value="1"/>
</dbReference>
<keyword evidence="3" id="KW-1185">Reference proteome</keyword>
<sequence length="316" mass="35447">MTAPNHSPSAPNLAKLSLGTAPDSWGVWFPRDDHQVGWEQYLDEVALAGYLYTELGPQGFLPQDPGQLRDELAKRNLTVTGGTVFAGLHKGKEALDKAKEDFGREAKLLREVGAEYLVHLPDQYTDMHGGALTESADIDPEQWQNLISGTNELANYLLEEHGIKLVFHPHADTHVDTQERVERFLSDTDPELVNLCLDTGHISYCDGNNIEIIERFPERITYVHLKQVEPAVRERVRQEKLSLAEAVPLGVMCEPPFGEPAFPPLLEALAKLDREIYTVIEQDLYPVEPHIPLPIQARAAGYMRSCGLGPVRRWPY</sequence>
<dbReference type="EMBL" id="JAVREJ010000015">
    <property type="protein sequence ID" value="MDT0351853.1"/>
    <property type="molecule type" value="Genomic_DNA"/>
</dbReference>